<dbReference type="PANTHER" id="PTHR38034:SF1">
    <property type="entry name" value="INNER MEMBRANE PROTEIN YPJD"/>
    <property type="match status" value="1"/>
</dbReference>
<proteinExistence type="predicted"/>
<dbReference type="Proteomes" id="UP000092573">
    <property type="component" value="Chromosome"/>
</dbReference>
<dbReference type="GO" id="GO:0017004">
    <property type="term" value="P:cytochrome complex assembly"/>
    <property type="evidence" value="ECO:0007669"/>
    <property type="project" value="InterPro"/>
</dbReference>
<feature type="transmembrane region" description="Helical" evidence="1">
    <location>
        <begin position="12"/>
        <end position="28"/>
    </location>
</feature>
<dbReference type="InterPro" id="IPR052372">
    <property type="entry name" value="YpjD/HemX"/>
</dbReference>
<sequence>MTQLAIIDDAVVYIYALSLLFYFSNCFYRNPGAKRMGTGLLTCSLFLMLAIFGIRIAEEGLAAFFSAYDYLQLVSLCLMLASIILTFLPRTELAVMLVSLIGFVLLTASRLGSPEGQEAYVSGYTLHSLLTLHIVLAGVSFAALTLAAVLAVLYLFLHYRLKEKKWGDILRRLPSLEALDSYIPAAVLWGVCLLAVSLLIAGVVMVWEGNWRGFLDFKLVLTFAGFVIYLLYFLIRRHKRATGVSMAKWVLLGYAVLIMNFLSNSISSFHSWNWG</sequence>
<evidence type="ECO:0000256" key="1">
    <source>
        <dbReference type="SAM" id="Phobius"/>
    </source>
</evidence>
<feature type="transmembrane region" description="Helical" evidence="1">
    <location>
        <begin position="219"/>
        <end position="235"/>
    </location>
</feature>
<dbReference type="STRING" id="1462996.AWM70_13670"/>
<dbReference type="PANTHER" id="PTHR38034">
    <property type="entry name" value="INNER MEMBRANE PROTEIN YPJD"/>
    <property type="match status" value="1"/>
</dbReference>
<dbReference type="EMBL" id="CP014167">
    <property type="protein sequence ID" value="ANS75516.1"/>
    <property type="molecule type" value="Genomic_DNA"/>
</dbReference>
<organism evidence="3 4">
    <name type="scientific">Paenibacillus yonginensis</name>
    <dbReference type="NCBI Taxonomy" id="1462996"/>
    <lineage>
        <taxon>Bacteria</taxon>
        <taxon>Bacillati</taxon>
        <taxon>Bacillota</taxon>
        <taxon>Bacilli</taxon>
        <taxon>Bacillales</taxon>
        <taxon>Paenibacillaceae</taxon>
        <taxon>Paenibacillus</taxon>
    </lineage>
</organism>
<dbReference type="KEGG" id="pyg:AWM70_13670"/>
<dbReference type="OrthoDB" id="2417400at2"/>
<feature type="transmembrane region" description="Helical" evidence="1">
    <location>
        <begin position="93"/>
        <end position="112"/>
    </location>
</feature>
<evidence type="ECO:0000313" key="4">
    <source>
        <dbReference type="Proteomes" id="UP000092573"/>
    </source>
</evidence>
<feature type="domain" description="Cytochrome c assembly protein" evidence="2">
    <location>
        <begin position="68"/>
        <end position="267"/>
    </location>
</feature>
<dbReference type="AlphaFoldDB" id="A0A1B1N283"/>
<dbReference type="InterPro" id="IPR002541">
    <property type="entry name" value="Cyt_c_assembly"/>
</dbReference>
<feature type="transmembrane region" description="Helical" evidence="1">
    <location>
        <begin position="70"/>
        <end position="88"/>
    </location>
</feature>
<protein>
    <recommendedName>
        <fullName evidence="2">Cytochrome c assembly protein domain-containing protein</fullName>
    </recommendedName>
</protein>
<keyword evidence="4" id="KW-1185">Reference proteome</keyword>
<feature type="transmembrane region" description="Helical" evidence="1">
    <location>
        <begin position="132"/>
        <end position="157"/>
    </location>
</feature>
<dbReference type="Pfam" id="PF01578">
    <property type="entry name" value="Cytochrom_C_asm"/>
    <property type="match status" value="1"/>
</dbReference>
<keyword evidence="1" id="KW-1133">Transmembrane helix</keyword>
<keyword evidence="1" id="KW-0472">Membrane</keyword>
<keyword evidence="1" id="KW-0812">Transmembrane</keyword>
<evidence type="ECO:0000259" key="2">
    <source>
        <dbReference type="Pfam" id="PF01578"/>
    </source>
</evidence>
<feature type="transmembrane region" description="Helical" evidence="1">
    <location>
        <begin position="178"/>
        <end position="207"/>
    </location>
</feature>
<accession>A0A1B1N283</accession>
<dbReference type="RefSeq" id="WP_068697244.1">
    <property type="nucleotide sequence ID" value="NZ_CP014167.1"/>
</dbReference>
<reference evidence="3 4" key="1">
    <citation type="submission" date="2016-01" db="EMBL/GenBank/DDBJ databases">
        <title>Complete Genome Sequence of Paenibacillus yonginensis DCY84, a novel Plant Growth-Promoting Bacteria with Elicitation of Induced Systemic Resistance.</title>
        <authorList>
            <person name="Kim Y.J."/>
            <person name="Yang D.C."/>
            <person name="Sukweenadhi J."/>
        </authorList>
    </citation>
    <scope>NUCLEOTIDE SEQUENCE [LARGE SCALE GENOMIC DNA]</scope>
    <source>
        <strain evidence="3 4">DCY84</strain>
    </source>
</reference>
<dbReference type="GO" id="GO:0020037">
    <property type="term" value="F:heme binding"/>
    <property type="evidence" value="ECO:0007669"/>
    <property type="project" value="InterPro"/>
</dbReference>
<feature type="transmembrane region" description="Helical" evidence="1">
    <location>
        <begin position="40"/>
        <end position="58"/>
    </location>
</feature>
<feature type="transmembrane region" description="Helical" evidence="1">
    <location>
        <begin position="247"/>
        <end position="266"/>
    </location>
</feature>
<evidence type="ECO:0000313" key="3">
    <source>
        <dbReference type="EMBL" id="ANS75516.1"/>
    </source>
</evidence>
<name>A0A1B1N283_9BACL</name>
<gene>
    <name evidence="3" type="ORF">AWM70_13670</name>
</gene>